<dbReference type="AlphaFoldDB" id="A0A178I5A4"/>
<organism evidence="1 2">
    <name type="scientific">Devosia elaeis</name>
    <dbReference type="NCBI Taxonomy" id="1770058"/>
    <lineage>
        <taxon>Bacteria</taxon>
        <taxon>Pseudomonadati</taxon>
        <taxon>Pseudomonadota</taxon>
        <taxon>Alphaproteobacteria</taxon>
        <taxon>Hyphomicrobiales</taxon>
        <taxon>Devosiaceae</taxon>
        <taxon>Devosia</taxon>
    </lineage>
</organism>
<dbReference type="Proteomes" id="UP000078389">
    <property type="component" value="Unassembled WGS sequence"/>
</dbReference>
<comment type="caution">
    <text evidence="1">The sequence shown here is derived from an EMBL/GenBank/DDBJ whole genome shotgun (WGS) entry which is preliminary data.</text>
</comment>
<gene>
    <name evidence="1" type="ORF">A3840_03125</name>
</gene>
<name>A0A178I5A4_9HYPH</name>
<evidence type="ECO:0000313" key="2">
    <source>
        <dbReference type="Proteomes" id="UP000078389"/>
    </source>
</evidence>
<protein>
    <submittedName>
        <fullName evidence="1">Uncharacterized protein</fullName>
    </submittedName>
</protein>
<dbReference type="STRING" id="1770058.A3840_03125"/>
<reference evidence="1 2" key="1">
    <citation type="submission" date="2016-03" db="EMBL/GenBank/DDBJ databases">
        <title>Genome sequencing of Devosia sp. S37.</title>
        <authorList>
            <person name="Mohd Nor M."/>
        </authorList>
    </citation>
    <scope>NUCLEOTIDE SEQUENCE [LARGE SCALE GENOMIC DNA]</scope>
    <source>
        <strain evidence="1 2">S37</strain>
    </source>
</reference>
<sequence length="71" mass="7833">MAIALMDIGYHPTIEFGWQGRSKGHRSLGNLCGQIDPDRRGELVSQLLTTKAERAGTIRHGKERFRNGGIG</sequence>
<accession>A0A178I5A4</accession>
<proteinExistence type="predicted"/>
<evidence type="ECO:0000313" key="1">
    <source>
        <dbReference type="EMBL" id="OAM79703.1"/>
    </source>
</evidence>
<keyword evidence="2" id="KW-1185">Reference proteome</keyword>
<dbReference type="EMBL" id="LVVY01000062">
    <property type="protein sequence ID" value="OAM79703.1"/>
    <property type="molecule type" value="Genomic_DNA"/>
</dbReference>